<sequence>MKKISILFTTALIGLVCLNASAQLKMPQSSSSQTLIQEFGLGKVTVKYSRPNIKGRSLEKDLAPYGEVWRTGANDATVITFTDAVTLDGNPVAAGEYALFTIPGKDEWTIILNKETKQWGSYQYKQSEDVLRFKVKTVKLNDRLETFSINFSDVMPSSANLDLLWSNTRVTVKMTTDVDTKVMASINEAMKSEKPPFYPAAVYYYENGKDLKKALEWISIAEAGDQKAPWFKYQKARIQLKSGDKAGAAQTAKAGVEAAKAMNNAEYIRLNEKILAEASR</sequence>
<reference evidence="3" key="1">
    <citation type="submission" date="2016-10" db="EMBL/GenBank/DDBJ databases">
        <authorList>
            <person name="Varghese N."/>
            <person name="Submissions S."/>
        </authorList>
    </citation>
    <scope>NUCLEOTIDE SEQUENCE [LARGE SCALE GENOMIC DNA]</scope>
    <source>
        <strain evidence="3">DSM 24536</strain>
    </source>
</reference>
<keyword evidence="3" id="KW-1185">Reference proteome</keyword>
<accession>A0A1G9RFZ1</accession>
<feature type="chain" id="PRO_5011713141" description="DUF2911 domain-containing protein" evidence="1">
    <location>
        <begin position="23"/>
        <end position="280"/>
    </location>
</feature>
<feature type="signal peptide" evidence="1">
    <location>
        <begin position="1"/>
        <end position="22"/>
    </location>
</feature>
<organism evidence="2 3">
    <name type="scientific">Daejeonella rubra</name>
    <dbReference type="NCBI Taxonomy" id="990371"/>
    <lineage>
        <taxon>Bacteria</taxon>
        <taxon>Pseudomonadati</taxon>
        <taxon>Bacteroidota</taxon>
        <taxon>Sphingobacteriia</taxon>
        <taxon>Sphingobacteriales</taxon>
        <taxon>Sphingobacteriaceae</taxon>
        <taxon>Daejeonella</taxon>
    </lineage>
</organism>
<dbReference type="Proteomes" id="UP000199226">
    <property type="component" value="Unassembled WGS sequence"/>
</dbReference>
<dbReference type="AlphaFoldDB" id="A0A1G9RFZ1"/>
<gene>
    <name evidence="2" type="ORF">SAMN05421813_1088</name>
</gene>
<keyword evidence="1" id="KW-0732">Signal</keyword>
<proteinExistence type="predicted"/>
<protein>
    <recommendedName>
        <fullName evidence="4">DUF2911 domain-containing protein</fullName>
    </recommendedName>
</protein>
<evidence type="ECO:0000256" key="1">
    <source>
        <dbReference type="SAM" id="SignalP"/>
    </source>
</evidence>
<name>A0A1G9RFZ1_9SPHI</name>
<dbReference type="InterPro" id="IPR021314">
    <property type="entry name" value="DUF2911"/>
</dbReference>
<dbReference type="STRING" id="990371.SAMN05421813_1088"/>
<evidence type="ECO:0008006" key="4">
    <source>
        <dbReference type="Google" id="ProtNLM"/>
    </source>
</evidence>
<dbReference type="EMBL" id="FNHH01000008">
    <property type="protein sequence ID" value="SDM22249.1"/>
    <property type="molecule type" value="Genomic_DNA"/>
</dbReference>
<dbReference type="Pfam" id="PF11138">
    <property type="entry name" value="DUF2911"/>
    <property type="match status" value="1"/>
</dbReference>
<evidence type="ECO:0000313" key="3">
    <source>
        <dbReference type="Proteomes" id="UP000199226"/>
    </source>
</evidence>
<dbReference type="RefSeq" id="WP_245704467.1">
    <property type="nucleotide sequence ID" value="NZ_FNHH01000008.1"/>
</dbReference>
<evidence type="ECO:0000313" key="2">
    <source>
        <dbReference type="EMBL" id="SDM22249.1"/>
    </source>
</evidence>